<keyword evidence="5 10" id="KW-0547">Nucleotide-binding</keyword>
<feature type="domain" description="Mur ligase C-terminal" evidence="11">
    <location>
        <begin position="282"/>
        <end position="390"/>
    </location>
</feature>
<evidence type="ECO:0000256" key="5">
    <source>
        <dbReference type="ARBA" id="ARBA00022741"/>
    </source>
</evidence>
<dbReference type="SUPFAM" id="SSF53623">
    <property type="entry name" value="MurD-like peptide ligases, catalytic domain"/>
    <property type="match status" value="1"/>
</dbReference>
<dbReference type="Gene3D" id="3.40.1190.10">
    <property type="entry name" value="Mur-like, catalytic domain"/>
    <property type="match status" value="1"/>
</dbReference>
<comment type="similarity">
    <text evidence="1 10">Belongs to the folylpolyglutamate synthase family.</text>
</comment>
<organism evidence="13 14">
    <name type="scientific">Amedibacillus dolichus</name>
    <dbReference type="NCBI Taxonomy" id="31971"/>
    <lineage>
        <taxon>Bacteria</taxon>
        <taxon>Bacillati</taxon>
        <taxon>Bacillota</taxon>
        <taxon>Erysipelotrichia</taxon>
        <taxon>Erysipelotrichales</taxon>
        <taxon>Erysipelotrichaceae</taxon>
        <taxon>Amedibacillus</taxon>
    </lineage>
</organism>
<dbReference type="Proteomes" id="UP001529340">
    <property type="component" value="Unassembled WGS sequence"/>
</dbReference>
<dbReference type="NCBIfam" id="TIGR01499">
    <property type="entry name" value="folC"/>
    <property type="match status" value="1"/>
</dbReference>
<dbReference type="InterPro" id="IPR018109">
    <property type="entry name" value="Folylpolyglutamate_synth_CS"/>
</dbReference>
<dbReference type="InterPro" id="IPR036565">
    <property type="entry name" value="Mur-like_cat_sf"/>
</dbReference>
<sequence>MRYADAQTAVAAIEARRRHKKDLPAYRTFLAEVCPAAFDLPIIHVAGTNGKGSTVNYLRSLLQQKGLRVGTLTSPALQSHYDRIRIDDVWLDPEVFLSLVNRYEERWDTLELSMFDIDVHLAMEWFVSEQVDIVVLETGLGGRLDATNIFVPQLCVITNIGHDHMQLLGNTLEEIAWEKGGIIKEGIPLVTAEKNAGCLRVFEEICAQKHAPLIRSQALHIHRDASGLVCFDTQSQRGLRLSTPALYQAHNAALALDAFCQLYPDLSNERKAQGLWNCGWAGRFQILWEHPMVIVDGAHNREGVEALCETLQDLPVDTIIFSVLKDKEADVMLTSLQKVCRRLILCAFEQERTADLKALADRFRLPLSDSLPQLLKERMETDDRIVICGSLYFVSEAVRLFNSKKMQKRPF</sequence>
<keyword evidence="6 10" id="KW-0067">ATP-binding</keyword>
<dbReference type="PANTHER" id="PTHR11136:SF0">
    <property type="entry name" value="DIHYDROFOLATE SYNTHETASE-RELATED"/>
    <property type="match status" value="1"/>
</dbReference>
<dbReference type="Pfam" id="PF08245">
    <property type="entry name" value="Mur_ligase_M"/>
    <property type="match status" value="1"/>
</dbReference>
<dbReference type="PROSITE" id="PS01011">
    <property type="entry name" value="FOLYLPOLYGLU_SYNT_1"/>
    <property type="match status" value="1"/>
</dbReference>
<proteinExistence type="inferred from homology"/>
<evidence type="ECO:0000313" key="14">
    <source>
        <dbReference type="Proteomes" id="UP001529340"/>
    </source>
</evidence>
<evidence type="ECO:0000256" key="1">
    <source>
        <dbReference type="ARBA" id="ARBA00008276"/>
    </source>
</evidence>
<name>A0ABT7UDV1_9FIRM</name>
<dbReference type="SUPFAM" id="SSF53244">
    <property type="entry name" value="MurD-like peptide ligases, peptide-binding domain"/>
    <property type="match status" value="1"/>
</dbReference>
<evidence type="ECO:0000256" key="6">
    <source>
        <dbReference type="ARBA" id="ARBA00022840"/>
    </source>
</evidence>
<keyword evidence="4" id="KW-0479">Metal-binding</keyword>
<reference evidence="14" key="1">
    <citation type="submission" date="2023-06" db="EMBL/GenBank/DDBJ databases">
        <title>Identification and characterization of horizontal gene transfer across gut microbiota members of farm animals based on homology search.</title>
        <authorList>
            <person name="Zeman M."/>
            <person name="Kubasova T."/>
            <person name="Jahodarova E."/>
            <person name="Nykrynova M."/>
            <person name="Rychlik I."/>
        </authorList>
    </citation>
    <scope>NUCLEOTIDE SEQUENCE [LARGE SCALE GENOMIC DNA]</scope>
    <source>
        <strain evidence="14">ET39</strain>
    </source>
</reference>
<dbReference type="RefSeq" id="WP_289608244.1">
    <property type="nucleotide sequence ID" value="NZ_JAUDCG010000045.1"/>
</dbReference>
<feature type="domain" description="Mur ligase central" evidence="12">
    <location>
        <begin position="45"/>
        <end position="184"/>
    </location>
</feature>
<evidence type="ECO:0000256" key="10">
    <source>
        <dbReference type="PIRNR" id="PIRNR001563"/>
    </source>
</evidence>
<dbReference type="InterPro" id="IPR001645">
    <property type="entry name" value="Folylpolyglutamate_synth"/>
</dbReference>
<evidence type="ECO:0000256" key="2">
    <source>
        <dbReference type="ARBA" id="ARBA00013025"/>
    </source>
</evidence>
<evidence type="ECO:0000256" key="3">
    <source>
        <dbReference type="ARBA" id="ARBA00022598"/>
    </source>
</evidence>
<dbReference type="Pfam" id="PF02875">
    <property type="entry name" value="Mur_ligase_C"/>
    <property type="match status" value="1"/>
</dbReference>
<comment type="catalytic activity">
    <reaction evidence="9">
        <text>(6S)-5,6,7,8-tetrahydrofolyl-(gamma-L-Glu)(n) + L-glutamate + ATP = (6S)-5,6,7,8-tetrahydrofolyl-(gamma-L-Glu)(n+1) + ADP + phosphate + H(+)</text>
        <dbReference type="Rhea" id="RHEA:10580"/>
        <dbReference type="Rhea" id="RHEA-COMP:14738"/>
        <dbReference type="Rhea" id="RHEA-COMP:14740"/>
        <dbReference type="ChEBI" id="CHEBI:15378"/>
        <dbReference type="ChEBI" id="CHEBI:29985"/>
        <dbReference type="ChEBI" id="CHEBI:30616"/>
        <dbReference type="ChEBI" id="CHEBI:43474"/>
        <dbReference type="ChEBI" id="CHEBI:141005"/>
        <dbReference type="ChEBI" id="CHEBI:456216"/>
        <dbReference type="EC" id="6.3.2.17"/>
    </reaction>
</comment>
<dbReference type="PANTHER" id="PTHR11136">
    <property type="entry name" value="FOLYLPOLYGLUTAMATE SYNTHASE-RELATED"/>
    <property type="match status" value="1"/>
</dbReference>
<evidence type="ECO:0000313" key="13">
    <source>
        <dbReference type="EMBL" id="MDM8157801.1"/>
    </source>
</evidence>
<dbReference type="InterPro" id="IPR004101">
    <property type="entry name" value="Mur_ligase_C"/>
</dbReference>
<dbReference type="EMBL" id="JAUDCG010000045">
    <property type="protein sequence ID" value="MDM8157801.1"/>
    <property type="molecule type" value="Genomic_DNA"/>
</dbReference>
<dbReference type="InterPro" id="IPR013221">
    <property type="entry name" value="Mur_ligase_cen"/>
</dbReference>
<evidence type="ECO:0000256" key="9">
    <source>
        <dbReference type="ARBA" id="ARBA00047493"/>
    </source>
</evidence>
<dbReference type="PIRSF" id="PIRSF001563">
    <property type="entry name" value="Folylpolyglu_synth"/>
    <property type="match status" value="1"/>
</dbReference>
<keyword evidence="3 10" id="KW-0436">Ligase</keyword>
<keyword evidence="14" id="KW-1185">Reference proteome</keyword>
<reference evidence="13 14" key="2">
    <citation type="submission" date="2023-06" db="EMBL/GenBank/DDBJ databases">
        <title>Identification and characterization of horizontal gene transfer across gut microbiota members of farm animals based on homology search.</title>
        <authorList>
            <person name="Schwarzerova J."/>
            <person name="Nykrynova M."/>
            <person name="Jureckova K."/>
            <person name="Cejkova D."/>
            <person name="Rychlik I."/>
        </authorList>
    </citation>
    <scope>NUCLEOTIDE SEQUENCE [LARGE SCALE GENOMIC DNA]</scope>
    <source>
        <strain evidence="13 14">ET39</strain>
    </source>
</reference>
<accession>A0ABT7UDV1</accession>
<comment type="caution">
    <text evidence="13">The sequence shown here is derived from an EMBL/GenBank/DDBJ whole genome shotgun (WGS) entry which is preliminary data.</text>
</comment>
<evidence type="ECO:0000256" key="4">
    <source>
        <dbReference type="ARBA" id="ARBA00022723"/>
    </source>
</evidence>
<evidence type="ECO:0000256" key="8">
    <source>
        <dbReference type="ARBA" id="ARBA00030592"/>
    </source>
</evidence>
<evidence type="ECO:0000259" key="11">
    <source>
        <dbReference type="Pfam" id="PF02875"/>
    </source>
</evidence>
<dbReference type="Gene3D" id="3.90.190.20">
    <property type="entry name" value="Mur ligase, C-terminal domain"/>
    <property type="match status" value="1"/>
</dbReference>
<gene>
    <name evidence="13" type="ORF">QUV96_09145</name>
</gene>
<protein>
    <recommendedName>
        <fullName evidence="2">tetrahydrofolate synthase</fullName>
        <ecNumber evidence="2">6.3.2.17</ecNumber>
    </recommendedName>
    <alternativeName>
        <fullName evidence="8">Tetrahydrofolylpolyglutamate synthase</fullName>
    </alternativeName>
</protein>
<evidence type="ECO:0000259" key="12">
    <source>
        <dbReference type="Pfam" id="PF08245"/>
    </source>
</evidence>
<dbReference type="EC" id="6.3.2.17" evidence="2"/>
<evidence type="ECO:0000256" key="7">
    <source>
        <dbReference type="ARBA" id="ARBA00022842"/>
    </source>
</evidence>
<keyword evidence="7" id="KW-0460">Magnesium</keyword>
<dbReference type="InterPro" id="IPR036615">
    <property type="entry name" value="Mur_ligase_C_dom_sf"/>
</dbReference>
<dbReference type="GO" id="GO:0016874">
    <property type="term" value="F:ligase activity"/>
    <property type="evidence" value="ECO:0007669"/>
    <property type="project" value="UniProtKB-KW"/>
</dbReference>